<dbReference type="OrthoDB" id="2662841at2"/>
<dbReference type="RefSeq" id="WP_091230893.1">
    <property type="nucleotide sequence ID" value="NZ_FNBG01000014.1"/>
</dbReference>
<name>A0A1G7MND5_9BACL</name>
<proteinExistence type="predicted"/>
<organism evidence="1 2">
    <name type="scientific">Fontibacillus panacisegetis</name>
    <dbReference type="NCBI Taxonomy" id="670482"/>
    <lineage>
        <taxon>Bacteria</taxon>
        <taxon>Bacillati</taxon>
        <taxon>Bacillota</taxon>
        <taxon>Bacilli</taxon>
        <taxon>Bacillales</taxon>
        <taxon>Paenibacillaceae</taxon>
        <taxon>Fontibacillus</taxon>
    </lineage>
</organism>
<evidence type="ECO:0000313" key="1">
    <source>
        <dbReference type="EMBL" id="SDF63292.1"/>
    </source>
</evidence>
<keyword evidence="2" id="KW-1185">Reference proteome</keyword>
<dbReference type="Proteomes" id="UP000198972">
    <property type="component" value="Unassembled WGS sequence"/>
</dbReference>
<gene>
    <name evidence="1" type="ORF">SAMN04488542_11433</name>
</gene>
<reference evidence="1 2" key="1">
    <citation type="submission" date="2016-10" db="EMBL/GenBank/DDBJ databases">
        <authorList>
            <person name="de Groot N.N."/>
        </authorList>
    </citation>
    <scope>NUCLEOTIDE SEQUENCE [LARGE SCALE GENOMIC DNA]</scope>
    <source>
        <strain evidence="1 2">DSM 28129</strain>
    </source>
</reference>
<accession>A0A1G7MND5</accession>
<protein>
    <submittedName>
        <fullName evidence="1">Uncharacterized protein</fullName>
    </submittedName>
</protein>
<evidence type="ECO:0000313" key="2">
    <source>
        <dbReference type="Proteomes" id="UP000198972"/>
    </source>
</evidence>
<dbReference type="EMBL" id="FNBG01000014">
    <property type="protein sequence ID" value="SDF63292.1"/>
    <property type="molecule type" value="Genomic_DNA"/>
</dbReference>
<dbReference type="AlphaFoldDB" id="A0A1G7MND5"/>
<sequence>MINKVDLKQVVDLRKKKKGQTKSNNNNNSLIGAEVTSDDLAIIGAGLTVLGDLFAFLSLVKVREEEIEAATEEGKSSKE</sequence>